<dbReference type="PANTHER" id="PTHR10648:SF4">
    <property type="entry name" value="PROTEIN PHOSPHATASE 2 (FORMERLY 2A), REGULATORY SUBUNIT A, BETA ISOFORM-RELATED"/>
    <property type="match status" value="1"/>
</dbReference>
<keyword evidence="5" id="KW-1185">Reference proteome</keyword>
<evidence type="ECO:0000313" key="5">
    <source>
        <dbReference type="Proteomes" id="UP001162131"/>
    </source>
</evidence>
<sequence length="578" mass="65161">MSNSEESSLYPIAVLIDELRSDEISRRINSIKNLRTIATALGYERTRTELIPYLSELIDDEEQVLLSLSEILPTMIDCVGGKYFAHVLFDPLELLCQVEDSSVRASAVQSFKTIFNQLDMPLLEPALLDMIKRMNDGDYFTSKSGAAMAISVCIGSMSNEGKTAVLEIFKGILENNQPQVRKSAAENLKFLPNVCISHENVLIECLRLITNDKEDTVRLLTVENLIEFCKFYPENIVNASIIPMLRVILEDKSWKIRYMLCDKIAELGECLSNEHRTNLLCPYYIKFLQDPETEVRTMACTRLAEFGKLLPIDQMIIILQILSPLTADVDSVKIALASNINKVSPIIGKANTEMHIVKILNDLSKDPSPDLRMCLFSDLESLGSVVGFEIIGKHIIPALQELSEDKQWRIRIRAADTIPILGRQLGLEFFSMHLDSIMKKLLNDSVFSVRESIIKGYKELSELYGSTWAEAKISEEIAEFQASESYLRRMTMISMVKAFLSKMSEEKILAIVVPMIVSLSSDAVPNIRLNIARLIKEVFPLVTDASTKDRIKAILKTMSRDDDVDVKFYSDLSLKAFG</sequence>
<dbReference type="GO" id="GO:0005634">
    <property type="term" value="C:nucleus"/>
    <property type="evidence" value="ECO:0007669"/>
    <property type="project" value="TreeGrafter"/>
</dbReference>
<organism evidence="4 5">
    <name type="scientific">Blepharisma stoltei</name>
    <dbReference type="NCBI Taxonomy" id="1481888"/>
    <lineage>
        <taxon>Eukaryota</taxon>
        <taxon>Sar</taxon>
        <taxon>Alveolata</taxon>
        <taxon>Ciliophora</taxon>
        <taxon>Postciliodesmatophora</taxon>
        <taxon>Heterotrichea</taxon>
        <taxon>Heterotrichida</taxon>
        <taxon>Blepharismidae</taxon>
        <taxon>Blepharisma</taxon>
    </lineage>
</organism>
<reference evidence="4" key="1">
    <citation type="submission" date="2021-09" db="EMBL/GenBank/DDBJ databases">
        <authorList>
            <consortium name="AG Swart"/>
            <person name="Singh M."/>
            <person name="Singh A."/>
            <person name="Seah K."/>
            <person name="Emmerich C."/>
        </authorList>
    </citation>
    <scope>NUCLEOTIDE SEQUENCE</scope>
    <source>
        <strain evidence="4">ATCC30299</strain>
    </source>
</reference>
<dbReference type="Proteomes" id="UP001162131">
    <property type="component" value="Unassembled WGS sequence"/>
</dbReference>
<keyword evidence="1" id="KW-0677">Repeat</keyword>
<dbReference type="InterPro" id="IPR021133">
    <property type="entry name" value="HEAT_type_2"/>
</dbReference>
<evidence type="ECO:0000259" key="3">
    <source>
        <dbReference type="Pfam" id="PF22956"/>
    </source>
</evidence>
<feature type="repeat" description="HEAT" evidence="2">
    <location>
        <begin position="356"/>
        <end position="394"/>
    </location>
</feature>
<feature type="repeat" description="HEAT" evidence="2">
    <location>
        <begin position="512"/>
        <end position="550"/>
    </location>
</feature>
<proteinExistence type="predicted"/>
<feature type="repeat" description="HEAT" evidence="2">
    <location>
        <begin position="280"/>
        <end position="315"/>
    </location>
</feature>
<evidence type="ECO:0000313" key="4">
    <source>
        <dbReference type="EMBL" id="CAG9331656.1"/>
    </source>
</evidence>
<dbReference type="GO" id="GO:0000159">
    <property type="term" value="C:protein phosphatase type 2A complex"/>
    <property type="evidence" value="ECO:0007669"/>
    <property type="project" value="TreeGrafter"/>
</dbReference>
<dbReference type="PANTHER" id="PTHR10648">
    <property type="entry name" value="SERINE/THREONINE-PROTEIN PHOSPHATASE PP2A 65 KDA REGULATORY SUBUNIT"/>
    <property type="match status" value="1"/>
</dbReference>
<protein>
    <recommendedName>
        <fullName evidence="3">Phosphatase 2A Regulatory Subunit A helical domain-containing protein</fullName>
    </recommendedName>
</protein>
<dbReference type="SUPFAM" id="SSF48371">
    <property type="entry name" value="ARM repeat"/>
    <property type="match status" value="1"/>
</dbReference>
<dbReference type="InterPro" id="IPR011989">
    <property type="entry name" value="ARM-like"/>
</dbReference>
<dbReference type="Gene3D" id="1.25.10.10">
    <property type="entry name" value="Leucine-rich Repeat Variant"/>
    <property type="match status" value="1"/>
</dbReference>
<dbReference type="InterPro" id="IPR055231">
    <property type="entry name" value="2AA_helical"/>
</dbReference>
<comment type="caution">
    <text evidence="4">The sequence shown here is derived from an EMBL/GenBank/DDBJ whole genome shotgun (WGS) entry which is preliminary data.</text>
</comment>
<name>A0AAU9K390_9CILI</name>
<gene>
    <name evidence="4" type="ORF">BSTOLATCC_MIC53721</name>
</gene>
<dbReference type="InterPro" id="IPR051023">
    <property type="entry name" value="PP2A_Regulatory_Subunit_A"/>
</dbReference>
<dbReference type="Pfam" id="PF22956">
    <property type="entry name" value="VPS15-like_hel"/>
    <property type="match status" value="1"/>
</dbReference>
<dbReference type="EMBL" id="CAJZBQ010000053">
    <property type="protein sequence ID" value="CAG9331656.1"/>
    <property type="molecule type" value="Genomic_DNA"/>
</dbReference>
<evidence type="ECO:0000256" key="1">
    <source>
        <dbReference type="ARBA" id="ARBA00022737"/>
    </source>
</evidence>
<feature type="domain" description="Phosphatase 2A Regulatory Subunit A helical" evidence="3">
    <location>
        <begin position="24"/>
        <end position="316"/>
    </location>
</feature>
<feature type="repeat" description="HEAT" evidence="2">
    <location>
        <begin position="241"/>
        <end position="279"/>
    </location>
</feature>
<dbReference type="AlphaFoldDB" id="A0AAU9K390"/>
<dbReference type="GO" id="GO:0019888">
    <property type="term" value="F:protein phosphatase regulator activity"/>
    <property type="evidence" value="ECO:0007669"/>
    <property type="project" value="TreeGrafter"/>
</dbReference>
<dbReference type="PROSITE" id="PS50077">
    <property type="entry name" value="HEAT_REPEAT"/>
    <property type="match status" value="5"/>
</dbReference>
<evidence type="ECO:0000256" key="2">
    <source>
        <dbReference type="PROSITE-ProRule" id="PRU00103"/>
    </source>
</evidence>
<feature type="repeat" description="HEAT" evidence="2">
    <location>
        <begin position="395"/>
        <end position="433"/>
    </location>
</feature>
<dbReference type="GO" id="GO:0005829">
    <property type="term" value="C:cytosol"/>
    <property type="evidence" value="ECO:0007669"/>
    <property type="project" value="TreeGrafter"/>
</dbReference>
<dbReference type="InterPro" id="IPR016024">
    <property type="entry name" value="ARM-type_fold"/>
</dbReference>
<accession>A0AAU9K390</accession>